<comment type="caution">
    <text evidence="2">The sequence shown here is derived from an EMBL/GenBank/DDBJ whole genome shotgun (WGS) entry which is preliminary data.</text>
</comment>
<feature type="compositionally biased region" description="Basic residues" evidence="1">
    <location>
        <begin position="318"/>
        <end position="342"/>
    </location>
</feature>
<evidence type="ECO:0000256" key="1">
    <source>
        <dbReference type="SAM" id="MobiDB-lite"/>
    </source>
</evidence>
<dbReference type="Proteomes" id="UP000615446">
    <property type="component" value="Unassembled WGS sequence"/>
</dbReference>
<protein>
    <submittedName>
        <fullName evidence="2">Uncharacterized protein</fullName>
    </submittedName>
</protein>
<dbReference type="Proteomes" id="UP000247702">
    <property type="component" value="Unassembled WGS sequence"/>
</dbReference>
<evidence type="ECO:0000313" key="4">
    <source>
        <dbReference type="Proteomes" id="UP000247702"/>
    </source>
</evidence>
<dbReference type="AlphaFoldDB" id="A0A2Z6R767"/>
<evidence type="ECO:0000313" key="2">
    <source>
        <dbReference type="EMBL" id="GBB88578.1"/>
    </source>
</evidence>
<dbReference type="OrthoDB" id="2447320at2759"/>
<accession>A0A2Z6R767</accession>
<dbReference type="EMBL" id="BLAL01000278">
    <property type="protein sequence ID" value="GES99189.1"/>
    <property type="molecule type" value="Genomic_DNA"/>
</dbReference>
<dbReference type="EMBL" id="BEXD01000571">
    <property type="protein sequence ID" value="GBB88578.1"/>
    <property type="molecule type" value="Genomic_DNA"/>
</dbReference>
<proteinExistence type="predicted"/>
<organism evidence="2 4">
    <name type="scientific">Rhizophagus clarus</name>
    <dbReference type="NCBI Taxonomy" id="94130"/>
    <lineage>
        <taxon>Eukaryota</taxon>
        <taxon>Fungi</taxon>
        <taxon>Fungi incertae sedis</taxon>
        <taxon>Mucoromycota</taxon>
        <taxon>Glomeromycotina</taxon>
        <taxon>Glomeromycetes</taxon>
        <taxon>Glomerales</taxon>
        <taxon>Glomeraceae</taxon>
        <taxon>Rhizophagus</taxon>
    </lineage>
</organism>
<reference evidence="3" key="2">
    <citation type="submission" date="2019-10" db="EMBL/GenBank/DDBJ databases">
        <title>Conservation and host-specific expression of non-tandemly repeated heterogenous ribosome RNA gene in arbuscular mycorrhizal fungi.</title>
        <authorList>
            <person name="Maeda T."/>
            <person name="Kobayashi Y."/>
            <person name="Nakagawa T."/>
            <person name="Ezawa T."/>
            <person name="Yamaguchi K."/>
            <person name="Bino T."/>
            <person name="Nishimoto Y."/>
            <person name="Shigenobu S."/>
            <person name="Kawaguchi M."/>
        </authorList>
    </citation>
    <scope>NUCLEOTIDE SEQUENCE</scope>
    <source>
        <strain evidence="3">HR1</strain>
    </source>
</reference>
<keyword evidence="4" id="KW-1185">Reference proteome</keyword>
<evidence type="ECO:0000313" key="3">
    <source>
        <dbReference type="EMBL" id="GES99189.1"/>
    </source>
</evidence>
<reference evidence="2 4" key="1">
    <citation type="submission" date="2017-11" db="EMBL/GenBank/DDBJ databases">
        <title>The genome of Rhizophagus clarus HR1 reveals common genetic basis of auxotrophy among arbuscular mycorrhizal fungi.</title>
        <authorList>
            <person name="Kobayashi Y."/>
        </authorList>
    </citation>
    <scope>NUCLEOTIDE SEQUENCE [LARGE SCALE GENOMIC DNA]</scope>
    <source>
        <strain evidence="2 4">HR1</strain>
    </source>
</reference>
<feature type="region of interest" description="Disordered" evidence="1">
    <location>
        <begin position="308"/>
        <end position="342"/>
    </location>
</feature>
<dbReference type="STRING" id="94130.A0A2Z6R767"/>
<gene>
    <name evidence="3" type="ORF">RCL2_002570000</name>
    <name evidence="2" type="ORF">RclHR1_15110001</name>
</gene>
<name>A0A2Z6R767_9GLOM</name>
<sequence length="342" mass="39645">MDVLGTPVGKRKFVKEIIQDIPRILQIQRTNLSTTEWKSTLFDDNFRWNEYCTKHNLRWPLPVLCDQYQTNSKNIEVSRGTDKFSFSTSETISEMGSILGNRISLNSMCNQCDVEVQVVQDSANRPHLIQTSLSGTSIELQPSAPTSPPIRLGRLKLQLERQATLRKLSRDLEAQYSHEVPSLLNILKSFYPFNETSGNVLEDYEINDFFELYDISNVRPILASNDNYVFWLEDTAGAIYMWSRVDSTMSYLGRELREALVNYLFHQDNICYVVEFTHEIMPKNEIEQKARELADSCEPVDIDELVVTKESPNPVKRNEKKKRKKKGKKKRKNKGKKKTNKH</sequence>